<accession>A0ABT2TLH1</accession>
<comment type="similarity">
    <text evidence="1">Belongs to the GSP E family.</text>
</comment>
<name>A0ABT2TLH1_9FIRM</name>
<sequence>MNDVRKAVQNVMEYYATQEAAVLNRMYRGQLSKKAFLDLVRQYLVQVLRLDDCYTGLVMEEVIRHIWGYRVISGLITDPEISDIRIMSYDNIRVKRKGKREKSAAVFDTPEDLKLFADYCATKGERSLSAVNAVASWTDRKGDSDFILRFNVTTPFVNSVETPYIHIRKIPKTKITVGELVEKEFLTDEIAQYLIRQVSSDGGMVWCGKGGSGKTTGMNAFLDMIPKDKSCLVIQENEELFSHTHPEMMFQHIVTGFGDAAVNYQLEDLARNGLLMDLDYFVIGEIKGSEALYFLNASYTGHRCWTSLHAMSSREAMIKLSDYAKYAGDYTREQVLEMFQDLRTIIFVKDFKICEITETAGYDAAEGNLIYREIYNRETGLNRLGEILKGGMGCYS</sequence>
<evidence type="ECO:0000313" key="3">
    <source>
        <dbReference type="EMBL" id="MCU6763050.1"/>
    </source>
</evidence>
<evidence type="ECO:0000259" key="2">
    <source>
        <dbReference type="Pfam" id="PF00437"/>
    </source>
</evidence>
<reference evidence="3 4" key="1">
    <citation type="journal article" date="2021" name="ISME Commun">
        <title>Automated analysis of genomic sequences facilitates high-throughput and comprehensive description of bacteria.</title>
        <authorList>
            <person name="Hitch T.C.A."/>
        </authorList>
    </citation>
    <scope>NUCLEOTIDE SEQUENCE [LARGE SCALE GENOMIC DNA]</scope>
    <source>
        <strain evidence="3 4">Sanger_109</strain>
    </source>
</reference>
<dbReference type="RefSeq" id="WP_262591241.1">
    <property type="nucleotide sequence ID" value="NZ_JAOQJQ010000005.1"/>
</dbReference>
<dbReference type="Gene3D" id="3.30.450.380">
    <property type="match status" value="1"/>
</dbReference>
<dbReference type="Pfam" id="PF00437">
    <property type="entry name" value="T2SSE"/>
    <property type="match status" value="1"/>
</dbReference>
<proteinExistence type="inferred from homology"/>
<dbReference type="InterPro" id="IPR050921">
    <property type="entry name" value="T4SS_GSP_E_ATPase"/>
</dbReference>
<protein>
    <submittedName>
        <fullName evidence="3">ATPase, T2SS/T4P/T4SS family</fullName>
    </submittedName>
</protein>
<dbReference type="PANTHER" id="PTHR30486:SF6">
    <property type="entry name" value="TYPE IV PILUS RETRACTATION ATPASE PILT"/>
    <property type="match status" value="1"/>
</dbReference>
<dbReference type="EMBL" id="JAOQJQ010000005">
    <property type="protein sequence ID" value="MCU6763050.1"/>
    <property type="molecule type" value="Genomic_DNA"/>
</dbReference>
<feature type="domain" description="Bacterial type II secretion system protein E" evidence="2">
    <location>
        <begin position="162"/>
        <end position="324"/>
    </location>
</feature>
<dbReference type="PANTHER" id="PTHR30486">
    <property type="entry name" value="TWITCHING MOTILITY PROTEIN PILT"/>
    <property type="match status" value="1"/>
</dbReference>
<keyword evidence="4" id="KW-1185">Reference proteome</keyword>
<organism evidence="3 4">
    <name type="scientific">Brotonthovivens ammoniilytica</name>
    <dbReference type="NCBI Taxonomy" id="2981725"/>
    <lineage>
        <taxon>Bacteria</taxon>
        <taxon>Bacillati</taxon>
        <taxon>Bacillota</taxon>
        <taxon>Clostridia</taxon>
        <taxon>Lachnospirales</taxon>
        <taxon>Lachnospiraceae</taxon>
        <taxon>Brotonthovivens</taxon>
    </lineage>
</organism>
<dbReference type="InterPro" id="IPR001482">
    <property type="entry name" value="T2SS/T4SS_dom"/>
</dbReference>
<dbReference type="SUPFAM" id="SSF52540">
    <property type="entry name" value="P-loop containing nucleoside triphosphate hydrolases"/>
    <property type="match status" value="1"/>
</dbReference>
<evidence type="ECO:0000256" key="1">
    <source>
        <dbReference type="ARBA" id="ARBA00006611"/>
    </source>
</evidence>
<evidence type="ECO:0000313" key="4">
    <source>
        <dbReference type="Proteomes" id="UP001652442"/>
    </source>
</evidence>
<dbReference type="Proteomes" id="UP001652442">
    <property type="component" value="Unassembled WGS sequence"/>
</dbReference>
<comment type="caution">
    <text evidence="3">The sequence shown here is derived from an EMBL/GenBank/DDBJ whole genome shotgun (WGS) entry which is preliminary data.</text>
</comment>
<dbReference type="Gene3D" id="3.40.50.300">
    <property type="entry name" value="P-loop containing nucleotide triphosphate hydrolases"/>
    <property type="match status" value="1"/>
</dbReference>
<gene>
    <name evidence="3" type="ORF">OCV88_12055</name>
</gene>
<dbReference type="InterPro" id="IPR027417">
    <property type="entry name" value="P-loop_NTPase"/>
</dbReference>